<gene>
    <name evidence="2" type="ORF">UPYG_G00236770</name>
</gene>
<organism evidence="2 3">
    <name type="scientific">Umbra pygmaea</name>
    <name type="common">Eastern mudminnow</name>
    <dbReference type="NCBI Taxonomy" id="75934"/>
    <lineage>
        <taxon>Eukaryota</taxon>
        <taxon>Metazoa</taxon>
        <taxon>Chordata</taxon>
        <taxon>Craniata</taxon>
        <taxon>Vertebrata</taxon>
        <taxon>Euteleostomi</taxon>
        <taxon>Actinopterygii</taxon>
        <taxon>Neopterygii</taxon>
        <taxon>Teleostei</taxon>
        <taxon>Protacanthopterygii</taxon>
        <taxon>Esociformes</taxon>
        <taxon>Umbridae</taxon>
        <taxon>Umbra</taxon>
    </lineage>
</organism>
<name>A0ABD0X2B3_UMBPY</name>
<reference evidence="2 3" key="1">
    <citation type="submission" date="2024-06" db="EMBL/GenBank/DDBJ databases">
        <authorList>
            <person name="Pan Q."/>
            <person name="Wen M."/>
            <person name="Jouanno E."/>
            <person name="Zahm M."/>
            <person name="Klopp C."/>
            <person name="Cabau C."/>
            <person name="Louis A."/>
            <person name="Berthelot C."/>
            <person name="Parey E."/>
            <person name="Roest Crollius H."/>
            <person name="Montfort J."/>
            <person name="Robinson-Rechavi M."/>
            <person name="Bouchez O."/>
            <person name="Lampietro C."/>
            <person name="Lopez Roques C."/>
            <person name="Donnadieu C."/>
            <person name="Postlethwait J."/>
            <person name="Bobe J."/>
            <person name="Verreycken H."/>
            <person name="Guiguen Y."/>
        </authorList>
    </citation>
    <scope>NUCLEOTIDE SEQUENCE [LARGE SCALE GENOMIC DNA]</scope>
    <source>
        <strain evidence="2">Up_M1</strain>
        <tissue evidence="2">Testis</tissue>
    </source>
</reference>
<evidence type="ECO:0000313" key="3">
    <source>
        <dbReference type="Proteomes" id="UP001557470"/>
    </source>
</evidence>
<comment type="caution">
    <text evidence="2">The sequence shown here is derived from an EMBL/GenBank/DDBJ whole genome shotgun (WGS) entry which is preliminary data.</text>
</comment>
<proteinExistence type="predicted"/>
<dbReference type="PANTHER" id="PTHR33104">
    <property type="entry name" value="SI:DKEY-29D5.2"/>
    <property type="match status" value="1"/>
</dbReference>
<evidence type="ECO:0000259" key="1">
    <source>
        <dbReference type="Pfam" id="PF18804"/>
    </source>
</evidence>
<dbReference type="Pfam" id="PF18804">
    <property type="entry name" value="CxC3"/>
    <property type="match status" value="1"/>
</dbReference>
<dbReference type="EMBL" id="JAGEUA010000007">
    <property type="protein sequence ID" value="KAL0970072.1"/>
    <property type="molecule type" value="Genomic_DNA"/>
</dbReference>
<dbReference type="PANTHER" id="PTHR33104:SF2">
    <property type="entry name" value="CXC3 LIKE CYSTEINE CLUSTER DOMAIN-CONTAINING PROTEIN"/>
    <property type="match status" value="1"/>
</dbReference>
<dbReference type="AlphaFoldDB" id="A0ABD0X2B3"/>
<keyword evidence="3" id="KW-1185">Reference proteome</keyword>
<evidence type="ECO:0000313" key="2">
    <source>
        <dbReference type="EMBL" id="KAL0970072.1"/>
    </source>
</evidence>
<sequence>MSENNSRVFEDPSEVRGHMAAEISKALLLEARAAMAMNSHVPKKRSRNKRKKLVARAVVTSPKCKKRQKAKRRSLNVGAWKDASEVRWNTVSEEVPQIEEELPASLETRVQQLRDTLDSVEVNVAVEKTAWAQRQLQADTRAKAARPVQNDAKLSAERDVNQKCHRCGAGEAVIRCLDCVPLDMAFLCGGCDMEAHKNNVFHDREALFHGYLEPIPPTKAVNMGDNGQPHFFEQVCLLPLPAPKAICECTHEIEVIPGKHIYVITMNGRYDVCLPRIACPACLVEWTPGVKDLLKYRYWPSTTNCQTLYRFDIFEAFSHIKVSAPSMSRHAFLKLLEHRSVQAGRPGNVCADAFQKRFFEYCFCKHTEEVMCEVNYFYCPACHPDMLAVCCDGNRKHYRFIKSRGNEEPSLYEGLFLAKDEEVSAFLNNVRGSSMNTANNSGTCGVSRHGILLRGLNHYRGEVFAYPMFLQRELSERANVSFFCMDVVCRYWPYLKKLTEDSSDLQPLMEMRPFLTRDFH</sequence>
<dbReference type="Proteomes" id="UP001557470">
    <property type="component" value="Unassembled WGS sequence"/>
</dbReference>
<feature type="domain" description="CxC3 like cysteine cluster" evidence="1">
    <location>
        <begin position="241"/>
        <end position="341"/>
    </location>
</feature>
<accession>A0ABD0X2B3</accession>
<dbReference type="InterPro" id="IPR040564">
    <property type="entry name" value="CxC3-like"/>
</dbReference>
<protein>
    <recommendedName>
        <fullName evidence="1">CxC3 like cysteine cluster domain-containing protein</fullName>
    </recommendedName>
</protein>